<protein>
    <submittedName>
        <fullName evidence="2">Uncharacterized protein</fullName>
    </submittedName>
</protein>
<feature type="compositionally biased region" description="Low complexity" evidence="1">
    <location>
        <begin position="442"/>
        <end position="478"/>
    </location>
</feature>
<dbReference type="Proteomes" id="UP000256964">
    <property type="component" value="Unassembled WGS sequence"/>
</dbReference>
<feature type="region of interest" description="Disordered" evidence="1">
    <location>
        <begin position="138"/>
        <end position="159"/>
    </location>
</feature>
<dbReference type="EMBL" id="KZ857437">
    <property type="protein sequence ID" value="RDX45509.1"/>
    <property type="molecule type" value="Genomic_DNA"/>
</dbReference>
<name>A0A371CZ23_9APHY</name>
<reference evidence="2 3" key="1">
    <citation type="journal article" date="2018" name="Biotechnol. Biofuels">
        <title>Integrative visual omics of the white-rot fungus Polyporus brumalis exposes the biotechnological potential of its oxidative enzymes for delignifying raw plant biomass.</title>
        <authorList>
            <person name="Miyauchi S."/>
            <person name="Rancon A."/>
            <person name="Drula E."/>
            <person name="Hage H."/>
            <person name="Chaduli D."/>
            <person name="Favel A."/>
            <person name="Grisel S."/>
            <person name="Henrissat B."/>
            <person name="Herpoel-Gimbert I."/>
            <person name="Ruiz-Duenas F.J."/>
            <person name="Chevret D."/>
            <person name="Hainaut M."/>
            <person name="Lin J."/>
            <person name="Wang M."/>
            <person name="Pangilinan J."/>
            <person name="Lipzen A."/>
            <person name="Lesage-Meessen L."/>
            <person name="Navarro D."/>
            <person name="Riley R."/>
            <person name="Grigoriev I.V."/>
            <person name="Zhou S."/>
            <person name="Raouche S."/>
            <person name="Rosso M.N."/>
        </authorList>
    </citation>
    <scope>NUCLEOTIDE SEQUENCE [LARGE SCALE GENOMIC DNA]</scope>
    <source>
        <strain evidence="2 3">BRFM 1820</strain>
    </source>
</reference>
<feature type="region of interest" description="Disordered" evidence="1">
    <location>
        <begin position="381"/>
        <end position="405"/>
    </location>
</feature>
<feature type="region of interest" description="Disordered" evidence="1">
    <location>
        <begin position="519"/>
        <end position="543"/>
    </location>
</feature>
<feature type="compositionally biased region" description="Basic residues" evidence="1">
    <location>
        <begin position="531"/>
        <end position="543"/>
    </location>
</feature>
<dbReference type="AlphaFoldDB" id="A0A371CZ23"/>
<keyword evidence="3" id="KW-1185">Reference proteome</keyword>
<feature type="region of interest" description="Disordered" evidence="1">
    <location>
        <begin position="442"/>
        <end position="490"/>
    </location>
</feature>
<evidence type="ECO:0000256" key="1">
    <source>
        <dbReference type="SAM" id="MobiDB-lite"/>
    </source>
</evidence>
<feature type="region of interest" description="Disordered" evidence="1">
    <location>
        <begin position="254"/>
        <end position="278"/>
    </location>
</feature>
<accession>A0A371CZ23</accession>
<sequence>MASVMPVAQGQNHFSGMSNLIPSFPNFAAPTAFELYNQIQMLQQEMMHMRQNQANIMAELTRMRHNPDGGTACKIDKLGRALRQAIGKPTKSLLPGEPPGFDCKRDQANFELCNFWSLETWNEHKKSKKGMTSVGKVIGRRGRKPKGTNTDTHGFLENVDGTPAHAREYELARQWAHDVLDMCINLDVDLPASWKDIDIRIKQMRYDELRATCPLLQACDRNYKAKIIMSSTSTELITGASLMRKVKVLSGDADGSSELEYQDDAGTMASDSDSEREAELVPQHLAKVMRAAKLMESIRIPSKHPCEDNGVTVPPRRRPKAPEVYASGCAETLAHPFIALSPCPTPPHAKQPKGKQCAAAGVADLLKDNSMSLLVKENPLDLSVPMPASPRKQKQKPQPVKKGKTKDALAATIAALNGDSNMPVALPLAATSLDEAPAAGLVPSTSGASSAVAAPSSGPLDAPAISKTPSASTSKASILKQPPRKILEWPPSENVEGAMWAYARKWHAQTQGTREEFTHHYSEVPDNEKSKYRRVYNSKRTSA</sequence>
<dbReference type="STRING" id="139420.A0A371CZ23"/>
<gene>
    <name evidence="2" type="ORF">OH76DRAFT_1486336</name>
</gene>
<evidence type="ECO:0000313" key="2">
    <source>
        <dbReference type="EMBL" id="RDX45509.1"/>
    </source>
</evidence>
<organism evidence="2 3">
    <name type="scientific">Lentinus brumalis</name>
    <dbReference type="NCBI Taxonomy" id="2498619"/>
    <lineage>
        <taxon>Eukaryota</taxon>
        <taxon>Fungi</taxon>
        <taxon>Dikarya</taxon>
        <taxon>Basidiomycota</taxon>
        <taxon>Agaricomycotina</taxon>
        <taxon>Agaricomycetes</taxon>
        <taxon>Polyporales</taxon>
        <taxon>Polyporaceae</taxon>
        <taxon>Lentinus</taxon>
    </lineage>
</organism>
<proteinExistence type="predicted"/>
<feature type="compositionally biased region" description="Basic and acidic residues" evidence="1">
    <location>
        <begin position="519"/>
        <end position="530"/>
    </location>
</feature>
<feature type="compositionally biased region" description="Basic residues" evidence="1">
    <location>
        <begin position="391"/>
        <end position="404"/>
    </location>
</feature>
<dbReference type="OrthoDB" id="2757640at2759"/>
<evidence type="ECO:0000313" key="3">
    <source>
        <dbReference type="Proteomes" id="UP000256964"/>
    </source>
</evidence>